<evidence type="ECO:0000256" key="1">
    <source>
        <dbReference type="ARBA" id="ARBA00004651"/>
    </source>
</evidence>
<feature type="transmembrane region" description="Helical" evidence="6">
    <location>
        <begin position="170"/>
        <end position="189"/>
    </location>
</feature>
<keyword evidence="2" id="KW-1003">Cell membrane</keyword>
<dbReference type="InterPro" id="IPR051449">
    <property type="entry name" value="ABC-2_transporter_component"/>
</dbReference>
<protein>
    <submittedName>
        <fullName evidence="8">ABC-2 type transport system permease protein</fullName>
    </submittedName>
</protein>
<evidence type="ECO:0000256" key="2">
    <source>
        <dbReference type="ARBA" id="ARBA00022475"/>
    </source>
</evidence>
<dbReference type="EMBL" id="JAGGKX010000005">
    <property type="protein sequence ID" value="MBP1969212.1"/>
    <property type="molecule type" value="Genomic_DNA"/>
</dbReference>
<evidence type="ECO:0000256" key="5">
    <source>
        <dbReference type="ARBA" id="ARBA00023136"/>
    </source>
</evidence>
<evidence type="ECO:0000259" key="7">
    <source>
        <dbReference type="Pfam" id="PF12698"/>
    </source>
</evidence>
<feature type="transmembrane region" description="Helical" evidence="6">
    <location>
        <begin position="221"/>
        <end position="243"/>
    </location>
</feature>
<keyword evidence="9" id="KW-1185">Reference proteome</keyword>
<evidence type="ECO:0000256" key="4">
    <source>
        <dbReference type="ARBA" id="ARBA00022989"/>
    </source>
</evidence>
<keyword evidence="4 6" id="KW-1133">Transmembrane helix</keyword>
<dbReference type="PANTHER" id="PTHR30294:SF29">
    <property type="entry name" value="MULTIDRUG ABC TRANSPORTER PERMEASE YBHS-RELATED"/>
    <property type="match status" value="1"/>
</dbReference>
<dbReference type="Pfam" id="PF12698">
    <property type="entry name" value="ABC2_membrane_3"/>
    <property type="match status" value="1"/>
</dbReference>
<organism evidence="8 9">
    <name type="scientific">Virgibacillus natechei</name>
    <dbReference type="NCBI Taxonomy" id="1216297"/>
    <lineage>
        <taxon>Bacteria</taxon>
        <taxon>Bacillati</taxon>
        <taxon>Bacillota</taxon>
        <taxon>Bacilli</taxon>
        <taxon>Bacillales</taxon>
        <taxon>Bacillaceae</taxon>
        <taxon>Virgibacillus</taxon>
    </lineage>
</organism>
<sequence length="366" mass="41063">MFPVFKAQLKKDIRKPLTIILFIVASIVATLLFGGSTQQSETTVAIFSSGPNAVEFEEKWEGLLNHMESVTFVITDEEKAREDVVEGRRDVAVQVMDNDYRLVTSSTMPQVEMIEQQVHEVFTKEAQLTAAAGNQNTDELRNELHRYMEDPPLQVQTQSLQEENIQNYDMAIQLLFGFTLFSTMFIIGFKVNGITSDKVSGVWDRMILSAVSKTSMYAGHLIYSFCIGFFQIFIVFLLFHYAFGYDLGNFNMIVTIASIYTLSMVSLAMLFAGIFRTPEQFNNIFSSVIPIVPIISGIYMPPGTISNPILLFIADLFPLTHAVEAMTDVALYNASWNDIALPIALMLIIGVVYMGIGVNMVERRKG</sequence>
<dbReference type="InterPro" id="IPR013525">
    <property type="entry name" value="ABC2_TM"/>
</dbReference>
<evidence type="ECO:0000256" key="6">
    <source>
        <dbReference type="SAM" id="Phobius"/>
    </source>
</evidence>
<feature type="transmembrane region" description="Helical" evidence="6">
    <location>
        <begin position="16"/>
        <end position="35"/>
    </location>
</feature>
<feature type="transmembrane region" description="Helical" evidence="6">
    <location>
        <begin position="339"/>
        <end position="361"/>
    </location>
</feature>
<comment type="caution">
    <text evidence="8">The sequence shown here is derived from an EMBL/GenBank/DDBJ whole genome shotgun (WGS) entry which is preliminary data.</text>
</comment>
<keyword evidence="5 6" id="KW-0472">Membrane</keyword>
<evidence type="ECO:0000313" key="9">
    <source>
        <dbReference type="Proteomes" id="UP001519345"/>
    </source>
</evidence>
<proteinExistence type="predicted"/>
<feature type="domain" description="ABC-2 type transporter transmembrane" evidence="7">
    <location>
        <begin position="17"/>
        <end position="357"/>
    </location>
</feature>
<feature type="transmembrane region" description="Helical" evidence="6">
    <location>
        <begin position="249"/>
        <end position="272"/>
    </location>
</feature>
<keyword evidence="3 6" id="KW-0812">Transmembrane</keyword>
<dbReference type="PANTHER" id="PTHR30294">
    <property type="entry name" value="MEMBRANE COMPONENT OF ABC TRANSPORTER YHHJ-RELATED"/>
    <property type="match status" value="1"/>
</dbReference>
<reference evidence="8 9" key="1">
    <citation type="submission" date="2021-03" db="EMBL/GenBank/DDBJ databases">
        <title>Genomic Encyclopedia of Type Strains, Phase IV (KMG-IV): sequencing the most valuable type-strain genomes for metagenomic binning, comparative biology and taxonomic classification.</title>
        <authorList>
            <person name="Goeker M."/>
        </authorList>
    </citation>
    <scope>NUCLEOTIDE SEQUENCE [LARGE SCALE GENOMIC DNA]</scope>
    <source>
        <strain evidence="8 9">DSM 25609</strain>
    </source>
</reference>
<name>A0ABS4IE42_9BACI</name>
<evidence type="ECO:0000313" key="8">
    <source>
        <dbReference type="EMBL" id="MBP1969212.1"/>
    </source>
</evidence>
<comment type="subcellular location">
    <subcellularLocation>
        <location evidence="1">Cell membrane</location>
        <topology evidence="1">Multi-pass membrane protein</topology>
    </subcellularLocation>
</comment>
<evidence type="ECO:0000256" key="3">
    <source>
        <dbReference type="ARBA" id="ARBA00022692"/>
    </source>
</evidence>
<dbReference type="RefSeq" id="WP_209462420.1">
    <property type="nucleotide sequence ID" value="NZ_CP110224.1"/>
</dbReference>
<accession>A0ABS4IE42</accession>
<feature type="transmembrane region" description="Helical" evidence="6">
    <location>
        <begin position="284"/>
        <end position="302"/>
    </location>
</feature>
<dbReference type="Proteomes" id="UP001519345">
    <property type="component" value="Unassembled WGS sequence"/>
</dbReference>
<gene>
    <name evidence="8" type="ORF">J2Z83_001316</name>
</gene>